<dbReference type="Pfam" id="PF00005">
    <property type="entry name" value="ABC_tran"/>
    <property type="match status" value="1"/>
</dbReference>
<dbReference type="OrthoDB" id="9802264at2"/>
<dbReference type="GO" id="GO:0045454">
    <property type="term" value="P:cell redox homeostasis"/>
    <property type="evidence" value="ECO:0007669"/>
    <property type="project" value="InterPro"/>
</dbReference>
<dbReference type="InterPro" id="IPR017871">
    <property type="entry name" value="ABC_transporter-like_CS"/>
</dbReference>
<dbReference type="GO" id="GO:0005524">
    <property type="term" value="F:ATP binding"/>
    <property type="evidence" value="ECO:0007669"/>
    <property type="project" value="UniProtKB-KW"/>
</dbReference>
<dbReference type="GO" id="GO:0034040">
    <property type="term" value="F:ATPase-coupled lipid transmembrane transporter activity"/>
    <property type="evidence" value="ECO:0007669"/>
    <property type="project" value="TreeGrafter"/>
</dbReference>
<accession>A0A1D9GJT9</accession>
<keyword evidence="12" id="KW-1185">Reference proteome</keyword>
<dbReference type="PANTHER" id="PTHR24221:SF653">
    <property type="entry name" value="TRANSPORT ATP-BINDING PROTEIN CYDC"/>
    <property type="match status" value="1"/>
</dbReference>
<evidence type="ECO:0000256" key="1">
    <source>
        <dbReference type="ARBA" id="ARBA00004651"/>
    </source>
</evidence>
<evidence type="ECO:0000256" key="5">
    <source>
        <dbReference type="ARBA" id="ARBA00022989"/>
    </source>
</evidence>
<evidence type="ECO:0000256" key="7">
    <source>
        <dbReference type="SAM" id="MobiDB-lite"/>
    </source>
</evidence>
<dbReference type="GO" id="GO:0140359">
    <property type="term" value="F:ABC-type transporter activity"/>
    <property type="evidence" value="ECO:0007669"/>
    <property type="project" value="InterPro"/>
</dbReference>
<dbReference type="GO" id="GO:0034775">
    <property type="term" value="P:glutathione transmembrane transport"/>
    <property type="evidence" value="ECO:0007669"/>
    <property type="project" value="InterPro"/>
</dbReference>
<reference evidence="11 12" key="1">
    <citation type="submission" date="2016-10" db="EMBL/GenBank/DDBJ databases">
        <title>Marinobacter salinus sp. nov., a moderately halophilic bacterium isolated from a tidal flat environment.</title>
        <authorList>
            <person name="Park S.-J."/>
        </authorList>
    </citation>
    <scope>NUCLEOTIDE SEQUENCE [LARGE SCALE GENOMIC DNA]</scope>
    <source>
        <strain evidence="11 12">Hb8</strain>
    </source>
</reference>
<dbReference type="InterPro" id="IPR003593">
    <property type="entry name" value="AAA+_ATPase"/>
</dbReference>
<keyword evidence="3" id="KW-0547">Nucleotide-binding</keyword>
<organism evidence="11 12">
    <name type="scientific">Marinobacter salinus</name>
    <dbReference type="NCBI Taxonomy" id="1874317"/>
    <lineage>
        <taxon>Bacteria</taxon>
        <taxon>Pseudomonadati</taxon>
        <taxon>Pseudomonadota</taxon>
        <taxon>Gammaproteobacteria</taxon>
        <taxon>Pseudomonadales</taxon>
        <taxon>Marinobacteraceae</taxon>
        <taxon>Marinobacter</taxon>
    </lineage>
</organism>
<feature type="transmembrane region" description="Helical" evidence="8">
    <location>
        <begin position="249"/>
        <end position="272"/>
    </location>
</feature>
<feature type="transmembrane region" description="Helical" evidence="8">
    <location>
        <begin position="169"/>
        <end position="190"/>
    </location>
</feature>
<keyword evidence="5 8" id="KW-1133">Transmembrane helix</keyword>
<evidence type="ECO:0000256" key="3">
    <source>
        <dbReference type="ARBA" id="ARBA00022741"/>
    </source>
</evidence>
<feature type="transmembrane region" description="Helical" evidence="8">
    <location>
        <begin position="20"/>
        <end position="41"/>
    </location>
</feature>
<protein>
    <submittedName>
        <fullName evidence="11">Thiol reductant ABC exporter subunit CydC</fullName>
    </submittedName>
</protein>
<dbReference type="GO" id="GO:0016887">
    <property type="term" value="F:ATP hydrolysis activity"/>
    <property type="evidence" value="ECO:0007669"/>
    <property type="project" value="InterPro"/>
</dbReference>
<dbReference type="GO" id="GO:0005886">
    <property type="term" value="C:plasma membrane"/>
    <property type="evidence" value="ECO:0007669"/>
    <property type="project" value="UniProtKB-SubCell"/>
</dbReference>
<evidence type="ECO:0000259" key="9">
    <source>
        <dbReference type="PROSITE" id="PS50893"/>
    </source>
</evidence>
<dbReference type="InterPro" id="IPR014223">
    <property type="entry name" value="ABC_CydC/D"/>
</dbReference>
<feature type="domain" description="ABC transporter" evidence="9">
    <location>
        <begin position="344"/>
        <end position="539"/>
    </location>
</feature>
<dbReference type="AlphaFoldDB" id="A0A1D9GJT9"/>
<evidence type="ECO:0000259" key="10">
    <source>
        <dbReference type="PROSITE" id="PS50929"/>
    </source>
</evidence>
<proteinExistence type="predicted"/>
<evidence type="ECO:0000256" key="4">
    <source>
        <dbReference type="ARBA" id="ARBA00022840"/>
    </source>
</evidence>
<dbReference type="PROSITE" id="PS00211">
    <property type="entry name" value="ABC_TRANSPORTER_1"/>
    <property type="match status" value="1"/>
</dbReference>
<dbReference type="SUPFAM" id="SSF52540">
    <property type="entry name" value="P-loop containing nucleoside triphosphate hydrolases"/>
    <property type="match status" value="1"/>
</dbReference>
<dbReference type="InterPro" id="IPR003439">
    <property type="entry name" value="ABC_transporter-like_ATP-bd"/>
</dbReference>
<dbReference type="PROSITE" id="PS50893">
    <property type="entry name" value="ABC_TRANSPORTER_2"/>
    <property type="match status" value="1"/>
</dbReference>
<dbReference type="InterPro" id="IPR027417">
    <property type="entry name" value="P-loop_NTPase"/>
</dbReference>
<evidence type="ECO:0000313" key="12">
    <source>
        <dbReference type="Proteomes" id="UP000177445"/>
    </source>
</evidence>
<keyword evidence="4" id="KW-0067">ATP-binding</keyword>
<dbReference type="InterPro" id="IPR011527">
    <property type="entry name" value="ABC1_TM_dom"/>
</dbReference>
<evidence type="ECO:0000313" key="11">
    <source>
        <dbReference type="EMBL" id="AOY87660.1"/>
    </source>
</evidence>
<dbReference type="NCBIfam" id="TIGR02868">
    <property type="entry name" value="CydC"/>
    <property type="match status" value="1"/>
</dbReference>
<feature type="transmembrane region" description="Helical" evidence="8">
    <location>
        <begin position="141"/>
        <end position="163"/>
    </location>
</feature>
<evidence type="ECO:0000256" key="8">
    <source>
        <dbReference type="SAM" id="Phobius"/>
    </source>
</evidence>
<dbReference type="PANTHER" id="PTHR24221">
    <property type="entry name" value="ATP-BINDING CASSETTE SUB-FAMILY B"/>
    <property type="match status" value="1"/>
</dbReference>
<feature type="domain" description="ABC transmembrane type-1" evidence="10">
    <location>
        <begin position="19"/>
        <end position="311"/>
    </location>
</feature>
<evidence type="ECO:0000256" key="6">
    <source>
        <dbReference type="ARBA" id="ARBA00023136"/>
    </source>
</evidence>
<dbReference type="RefSeq" id="WP_070967009.1">
    <property type="nucleotide sequence ID" value="NZ_CP017715.1"/>
</dbReference>
<feature type="region of interest" description="Disordered" evidence="7">
    <location>
        <begin position="317"/>
        <end position="338"/>
    </location>
</feature>
<gene>
    <name evidence="11" type="ORF">BKP64_05445</name>
</gene>
<evidence type="ECO:0000256" key="2">
    <source>
        <dbReference type="ARBA" id="ARBA00022692"/>
    </source>
</evidence>
<comment type="subcellular location">
    <subcellularLocation>
        <location evidence="1">Cell membrane</location>
        <topology evidence="1">Multi-pass membrane protein</topology>
    </subcellularLocation>
</comment>
<dbReference type="PROSITE" id="PS50929">
    <property type="entry name" value="ABC_TM1F"/>
    <property type="match status" value="1"/>
</dbReference>
<dbReference type="Gene3D" id="3.40.50.300">
    <property type="entry name" value="P-loop containing nucleotide triphosphate hydrolases"/>
    <property type="match status" value="1"/>
</dbReference>
<sequence>MHELIPWLRLIFQRPGRLAVGGLLIFLTLLSGIGLLALSGWFITETALVGLALAAGIQAGINLYVPGGGIRFFAVSRTVARYVERVYNHDTVLRLLTDIRVDLFRKLAASSRANRVGLTGAQWLSRLTSDVDALDTLYLRLIAPVALAALVTALMVIFAGVLFDGTTALGLSAVLGAALLVATLGAYLCTRHVAHRQSDRQEQLRMAVVEHLEGFAELTAAGRTGKHAAWLMRQAHQFTSEQAKADGRIGWNLAAAHLFINLAAVFALWVGFSLFQAGLIAGPVLVLVPIALLGLAEIYGMLPDAFGKLGATQASATRLNRDSQAENLTASKPTETELPPDLSLLAQDLAVKHEGQAPLFTRFDLSVKKGERVGIIGHSGSGKSSLAETFAGLITPFRGTVAAEAVGYLTQDTVLFEDTLRANLLLGSPEASDTELWRMLELVGMAERFVEEPDQLDTWLGSAGSRLSGGEARRIALARVLLAPVPLVILDEPFTGVDAETRASICRRLTPWLEGKTVISLAHGPDALPDTDRVIHLST</sequence>
<dbReference type="Proteomes" id="UP000177445">
    <property type="component" value="Chromosome"/>
</dbReference>
<name>A0A1D9GJT9_9GAMM</name>
<keyword evidence="2 8" id="KW-0812">Transmembrane</keyword>
<dbReference type="KEGG" id="msq:BKP64_05445"/>
<feature type="transmembrane region" description="Helical" evidence="8">
    <location>
        <begin position="47"/>
        <end position="65"/>
    </location>
</feature>
<dbReference type="Gene3D" id="1.20.1560.10">
    <property type="entry name" value="ABC transporter type 1, transmembrane domain"/>
    <property type="match status" value="1"/>
</dbReference>
<dbReference type="EMBL" id="CP017715">
    <property type="protein sequence ID" value="AOY87660.1"/>
    <property type="molecule type" value="Genomic_DNA"/>
</dbReference>
<dbReference type="STRING" id="1874317.BKP64_05445"/>
<dbReference type="InterPro" id="IPR036640">
    <property type="entry name" value="ABC1_TM_sf"/>
</dbReference>
<keyword evidence="6 8" id="KW-0472">Membrane</keyword>
<dbReference type="SMART" id="SM00382">
    <property type="entry name" value="AAA"/>
    <property type="match status" value="1"/>
</dbReference>
<dbReference type="InterPro" id="IPR039421">
    <property type="entry name" value="Type_1_exporter"/>
</dbReference>
<dbReference type="SUPFAM" id="SSF90123">
    <property type="entry name" value="ABC transporter transmembrane region"/>
    <property type="match status" value="1"/>
</dbReference>
<feature type="transmembrane region" description="Helical" evidence="8">
    <location>
        <begin position="278"/>
        <end position="299"/>
    </location>
</feature>